<dbReference type="PANTHER" id="PTHR31268">
    <property type="match status" value="1"/>
</dbReference>
<dbReference type="AlphaFoldDB" id="A0A396H3L8"/>
<proteinExistence type="predicted"/>
<dbReference type="Gramene" id="rna42528">
    <property type="protein sequence ID" value="RHN47879.1"/>
    <property type="gene ID" value="gene42528"/>
</dbReference>
<name>A0A396H3L8_MEDTR</name>
<comment type="caution">
    <text evidence="2">The sequence shown here is derived from an EMBL/GenBank/DDBJ whole genome shotgun (WGS) entry which is preliminary data.</text>
</comment>
<dbReference type="InterPro" id="IPR008811">
    <property type="entry name" value="Glycosyl_hydrolases_36"/>
</dbReference>
<organism evidence="2 3">
    <name type="scientific">Medicago truncatula</name>
    <name type="common">Barrel medic</name>
    <name type="synonym">Medicago tribuloides</name>
    <dbReference type="NCBI Taxonomy" id="3880"/>
    <lineage>
        <taxon>Eukaryota</taxon>
        <taxon>Viridiplantae</taxon>
        <taxon>Streptophyta</taxon>
        <taxon>Embryophyta</taxon>
        <taxon>Tracheophyta</taxon>
        <taxon>Spermatophyta</taxon>
        <taxon>Magnoliopsida</taxon>
        <taxon>eudicotyledons</taxon>
        <taxon>Gunneridae</taxon>
        <taxon>Pentapetalae</taxon>
        <taxon>rosids</taxon>
        <taxon>fabids</taxon>
        <taxon>Fabales</taxon>
        <taxon>Fabaceae</taxon>
        <taxon>Papilionoideae</taxon>
        <taxon>50 kb inversion clade</taxon>
        <taxon>NPAAA clade</taxon>
        <taxon>Hologalegina</taxon>
        <taxon>IRL clade</taxon>
        <taxon>Trifolieae</taxon>
        <taxon>Medicago</taxon>
    </lineage>
</organism>
<dbReference type="EMBL" id="PSQE01000007">
    <property type="protein sequence ID" value="RHN47879.1"/>
    <property type="molecule type" value="Genomic_DNA"/>
</dbReference>
<dbReference type="Pfam" id="PF05691">
    <property type="entry name" value="Raffinose_syn"/>
    <property type="match status" value="1"/>
</dbReference>
<keyword evidence="2" id="KW-0328">Glycosyltransferase</keyword>
<gene>
    <name evidence="2" type="ORF">MtrunA17_Chr7g0257741</name>
</gene>
<keyword evidence="2" id="KW-0808">Transferase</keyword>
<evidence type="ECO:0000313" key="2">
    <source>
        <dbReference type="EMBL" id="RHN47879.1"/>
    </source>
</evidence>
<dbReference type="PANTHER" id="PTHR31268:SF32">
    <property type="entry name" value="GALACTINOL--SUCROSE GALACTOSYLTRANSFERASE 2-RELATED"/>
    <property type="match status" value="1"/>
</dbReference>
<evidence type="ECO:0000256" key="1">
    <source>
        <dbReference type="ARBA" id="ARBA00023277"/>
    </source>
</evidence>
<sequence length="150" mass="16421">MTITHNISVDNGNLVVHGKTILKGVPENVVLTPDSGNGLATGAFIGATASHTKSLHVFPIGILEGLRFMCCFRFKLWWMTQRMGTCGKDIPLETQFMLIESKDSEEEGKNSPIVYTVLLPLLEGPFRSVLQGNEKSEIEICFESVPSGLP</sequence>
<reference evidence="3" key="1">
    <citation type="journal article" date="2018" name="Nat. Plants">
        <title>Whole-genome landscape of Medicago truncatula symbiotic genes.</title>
        <authorList>
            <person name="Pecrix Y."/>
            <person name="Staton S.E."/>
            <person name="Sallet E."/>
            <person name="Lelandais-Briere C."/>
            <person name="Moreau S."/>
            <person name="Carrere S."/>
            <person name="Blein T."/>
            <person name="Jardinaud M.F."/>
            <person name="Latrasse D."/>
            <person name="Zouine M."/>
            <person name="Zahm M."/>
            <person name="Kreplak J."/>
            <person name="Mayjonade B."/>
            <person name="Satge C."/>
            <person name="Perez M."/>
            <person name="Cauet S."/>
            <person name="Marande W."/>
            <person name="Chantry-Darmon C."/>
            <person name="Lopez-Roques C."/>
            <person name="Bouchez O."/>
            <person name="Berard A."/>
            <person name="Debelle F."/>
            <person name="Munos S."/>
            <person name="Bendahmane A."/>
            <person name="Berges H."/>
            <person name="Niebel A."/>
            <person name="Buitink J."/>
            <person name="Frugier F."/>
            <person name="Benhamed M."/>
            <person name="Crespi M."/>
            <person name="Gouzy J."/>
            <person name="Gamas P."/>
        </authorList>
    </citation>
    <scope>NUCLEOTIDE SEQUENCE [LARGE SCALE GENOMIC DNA]</scope>
    <source>
        <strain evidence="3">cv. Jemalong A17</strain>
    </source>
</reference>
<protein>
    <submittedName>
        <fullName evidence="2">Putative galactinol--sucrose galactosyltransferase</fullName>
        <ecNumber evidence="2">2.4.1.82</ecNumber>
    </submittedName>
</protein>
<dbReference type="EC" id="2.4.1.82" evidence="2"/>
<dbReference type="GO" id="GO:0047274">
    <property type="term" value="F:galactinol-sucrose galactosyltransferase activity"/>
    <property type="evidence" value="ECO:0007669"/>
    <property type="project" value="UniProtKB-EC"/>
</dbReference>
<keyword evidence="1" id="KW-0119">Carbohydrate metabolism</keyword>
<dbReference type="Proteomes" id="UP000265566">
    <property type="component" value="Chromosome 7"/>
</dbReference>
<accession>A0A396H3L8</accession>
<evidence type="ECO:0000313" key="3">
    <source>
        <dbReference type="Proteomes" id="UP000265566"/>
    </source>
</evidence>